<evidence type="ECO:0000256" key="1">
    <source>
        <dbReference type="SAM" id="MobiDB-lite"/>
    </source>
</evidence>
<sequence>MGENKAFKRRVRERMVETGKPYMAARRDVIAENEARLTLGEAPSPSPEVVSNDVPEPKQPEAEAWQPGQGPDFSSPH</sequence>
<comment type="caution">
    <text evidence="2">The sequence shown here is derived from an EMBL/GenBank/DDBJ whole genome shotgun (WGS) entry which is preliminary data.</text>
</comment>
<reference evidence="2 3" key="1">
    <citation type="submission" date="2013-08" db="EMBL/GenBank/DDBJ databases">
        <title>The genome sequence of Knoellia subterranea.</title>
        <authorList>
            <person name="Zhu W."/>
            <person name="Wang G."/>
        </authorList>
    </citation>
    <scope>NUCLEOTIDE SEQUENCE [LARGE SCALE GENOMIC DNA]</scope>
    <source>
        <strain evidence="2 3">KCTC 19937</strain>
    </source>
</reference>
<dbReference type="Proteomes" id="UP000030011">
    <property type="component" value="Unassembled WGS sequence"/>
</dbReference>
<dbReference type="AlphaFoldDB" id="A0A0A0JQZ0"/>
<evidence type="ECO:0000313" key="2">
    <source>
        <dbReference type="EMBL" id="KGN39598.1"/>
    </source>
</evidence>
<feature type="region of interest" description="Disordered" evidence="1">
    <location>
        <begin position="38"/>
        <end position="77"/>
    </location>
</feature>
<keyword evidence="3" id="KW-1185">Reference proteome</keyword>
<evidence type="ECO:0000313" key="3">
    <source>
        <dbReference type="Proteomes" id="UP000030011"/>
    </source>
</evidence>
<protein>
    <submittedName>
        <fullName evidence="2">Uncharacterized protein</fullName>
    </submittedName>
</protein>
<dbReference type="EMBL" id="AVPK01000001">
    <property type="protein sequence ID" value="KGN39598.1"/>
    <property type="molecule type" value="Genomic_DNA"/>
</dbReference>
<gene>
    <name evidence="2" type="ORF">N803_01970</name>
</gene>
<accession>A0A0A0JQZ0</accession>
<organism evidence="2 3">
    <name type="scientific">Knoellia subterranea KCTC 19937</name>
    <dbReference type="NCBI Taxonomy" id="1385521"/>
    <lineage>
        <taxon>Bacteria</taxon>
        <taxon>Bacillati</taxon>
        <taxon>Actinomycetota</taxon>
        <taxon>Actinomycetes</taxon>
        <taxon>Micrococcales</taxon>
        <taxon>Intrasporangiaceae</taxon>
        <taxon>Knoellia</taxon>
    </lineage>
</organism>
<proteinExistence type="predicted"/>
<name>A0A0A0JQZ0_9MICO</name>